<evidence type="ECO:0000259" key="2">
    <source>
        <dbReference type="Pfam" id="PF20862"/>
    </source>
</evidence>
<sequence length="396" mass="45442">MGKYILRKVWISVITAIIMGVLFVIPGLVDSGLGAFVYAVIFAFYAVLFILGYGMPVSILSDWIAKHISLTWLRIVVSFIVHVGFGTIPFLLGSLYFDGLLEGIAFVGLGAVIYWVVSFILALKKPINYRVTWRLATPSILVTILVMAVYFVQAIDDIGEPVIYEIPENYRGIVKIYYNDKEELPLKKDGHYLIAPINEKGILKTSTSTPSGVYTYKFVNEQGEEVVKRQNLLHFDNVLTSEFEYEGEYDQEINSFFVGTKEEAEKYYKENERVYTADFRSEAIYHLYMPESFRGWAVVSLGEETETAEQKPYPIHMNDQGVGTFSLSWIDYQPQADKFFFVQSTGEAKQITKEMIHEPMLYPDLFAVFVGTKQEYKNSEPFHYITYKEKLSQYNE</sequence>
<keyword evidence="1" id="KW-0472">Membrane</keyword>
<evidence type="ECO:0000313" key="4">
    <source>
        <dbReference type="Proteomes" id="UP000809829"/>
    </source>
</evidence>
<keyword evidence="1" id="KW-0812">Transmembrane</keyword>
<dbReference type="InterPro" id="IPR049293">
    <property type="entry name" value="DUF6843"/>
</dbReference>
<feature type="transmembrane region" description="Helical" evidence="1">
    <location>
        <begin position="72"/>
        <end position="97"/>
    </location>
</feature>
<feature type="transmembrane region" description="Helical" evidence="1">
    <location>
        <begin position="9"/>
        <end position="29"/>
    </location>
</feature>
<feature type="domain" description="DUF6843" evidence="2">
    <location>
        <begin position="162"/>
        <end position="260"/>
    </location>
</feature>
<name>A0ABS2QUR1_9BACI</name>
<comment type="caution">
    <text evidence="3">The sequence shown here is derived from an EMBL/GenBank/DDBJ whole genome shotgun (WGS) entry which is preliminary data.</text>
</comment>
<accession>A0ABS2QUR1</accession>
<feature type="transmembrane region" description="Helical" evidence="1">
    <location>
        <begin position="103"/>
        <end position="123"/>
    </location>
</feature>
<keyword evidence="1" id="KW-1133">Transmembrane helix</keyword>
<evidence type="ECO:0000256" key="1">
    <source>
        <dbReference type="SAM" id="Phobius"/>
    </source>
</evidence>
<dbReference type="EMBL" id="JAFBFC010000003">
    <property type="protein sequence ID" value="MBM7703221.1"/>
    <property type="molecule type" value="Genomic_DNA"/>
</dbReference>
<gene>
    <name evidence="3" type="ORF">JOC83_002068</name>
</gene>
<keyword evidence="4" id="KW-1185">Reference proteome</keyword>
<dbReference type="Proteomes" id="UP000809829">
    <property type="component" value="Unassembled WGS sequence"/>
</dbReference>
<feature type="transmembrane region" description="Helical" evidence="1">
    <location>
        <begin position="35"/>
        <end position="60"/>
    </location>
</feature>
<dbReference type="RefSeq" id="WP_205186803.1">
    <property type="nucleotide sequence ID" value="NZ_JAFBFC010000003.1"/>
</dbReference>
<organism evidence="3 4">
    <name type="scientific">Priestia iocasae</name>
    <dbReference type="NCBI Taxonomy" id="2291674"/>
    <lineage>
        <taxon>Bacteria</taxon>
        <taxon>Bacillati</taxon>
        <taxon>Bacillota</taxon>
        <taxon>Bacilli</taxon>
        <taxon>Bacillales</taxon>
        <taxon>Bacillaceae</taxon>
        <taxon>Priestia</taxon>
    </lineage>
</organism>
<dbReference type="Pfam" id="PF20862">
    <property type="entry name" value="DUF6843"/>
    <property type="match status" value="1"/>
</dbReference>
<reference evidence="3 4" key="1">
    <citation type="submission" date="2021-01" db="EMBL/GenBank/DDBJ databases">
        <title>Genomic Encyclopedia of Type Strains, Phase IV (KMG-IV): sequencing the most valuable type-strain genomes for metagenomic binning, comparative biology and taxonomic classification.</title>
        <authorList>
            <person name="Goeker M."/>
        </authorList>
    </citation>
    <scope>NUCLEOTIDE SEQUENCE [LARGE SCALE GENOMIC DNA]</scope>
    <source>
        <strain evidence="3 4">DSM 104297</strain>
    </source>
</reference>
<proteinExistence type="predicted"/>
<feature type="transmembrane region" description="Helical" evidence="1">
    <location>
        <begin position="135"/>
        <end position="152"/>
    </location>
</feature>
<evidence type="ECO:0000313" key="3">
    <source>
        <dbReference type="EMBL" id="MBM7703221.1"/>
    </source>
</evidence>
<protein>
    <recommendedName>
        <fullName evidence="2">DUF6843 domain-containing protein</fullName>
    </recommendedName>
</protein>